<dbReference type="AlphaFoldDB" id="A0AAV3X165"/>
<sequence>MILIVSVSADLPYGPIYNRGIAQVMYESLINHRYIPRSSIPVTLIGFSGGGQIAMGWAAFLKEALDAPIDIISLGGFFGGRNPILRLWHATASETARVQLTLALLITALKILIKLYMLRCVRCNAGPRMFPDCSNG</sequence>
<protein>
    <recommendedName>
        <fullName evidence="3">Phospholipase/carboxylesterase</fullName>
    </recommendedName>
</protein>
<evidence type="ECO:0000313" key="1">
    <source>
        <dbReference type="EMBL" id="GET35643.1"/>
    </source>
</evidence>
<comment type="caution">
    <text evidence="1">The sequence shown here is derived from an EMBL/GenBank/DDBJ whole genome shotgun (WGS) entry which is preliminary data.</text>
</comment>
<proteinExistence type="predicted"/>
<dbReference type="Proteomes" id="UP001050975">
    <property type="component" value="Unassembled WGS sequence"/>
</dbReference>
<evidence type="ECO:0000313" key="2">
    <source>
        <dbReference type="Proteomes" id="UP001050975"/>
    </source>
</evidence>
<organism evidence="1 2">
    <name type="scientific">Microseira wollei NIES-4236</name>
    <dbReference type="NCBI Taxonomy" id="2530354"/>
    <lineage>
        <taxon>Bacteria</taxon>
        <taxon>Bacillati</taxon>
        <taxon>Cyanobacteriota</taxon>
        <taxon>Cyanophyceae</taxon>
        <taxon>Oscillatoriophycideae</taxon>
        <taxon>Aerosakkonematales</taxon>
        <taxon>Aerosakkonemataceae</taxon>
        <taxon>Microseira</taxon>
    </lineage>
</organism>
<accession>A0AAV3X165</accession>
<gene>
    <name evidence="1" type="ORF">MiSe_03850</name>
</gene>
<dbReference type="InterPro" id="IPR029058">
    <property type="entry name" value="AB_hydrolase_fold"/>
</dbReference>
<name>A0AAV3X165_9CYAN</name>
<dbReference type="SUPFAM" id="SSF53474">
    <property type="entry name" value="alpha/beta-Hydrolases"/>
    <property type="match status" value="1"/>
</dbReference>
<reference evidence="1" key="1">
    <citation type="submission" date="2019-10" db="EMBL/GenBank/DDBJ databases">
        <title>Draft genome sequece of Microseira wollei NIES-4236.</title>
        <authorList>
            <person name="Yamaguchi H."/>
            <person name="Suzuki S."/>
            <person name="Kawachi M."/>
        </authorList>
    </citation>
    <scope>NUCLEOTIDE SEQUENCE</scope>
    <source>
        <strain evidence="1">NIES-4236</strain>
    </source>
</reference>
<dbReference type="EMBL" id="BLAY01000003">
    <property type="protein sequence ID" value="GET35643.1"/>
    <property type="molecule type" value="Genomic_DNA"/>
</dbReference>
<evidence type="ECO:0008006" key="3">
    <source>
        <dbReference type="Google" id="ProtNLM"/>
    </source>
</evidence>
<keyword evidence="2" id="KW-1185">Reference proteome</keyword>